<dbReference type="InterPro" id="IPR025736">
    <property type="entry name" value="PucR_C-HTH_dom"/>
</dbReference>
<dbReference type="SUPFAM" id="SSF46689">
    <property type="entry name" value="Homeodomain-like"/>
    <property type="match status" value="1"/>
</dbReference>
<keyword evidence="3" id="KW-1185">Reference proteome</keyword>
<name>A0A372LDY0_9BACI</name>
<dbReference type="Pfam" id="PF13556">
    <property type="entry name" value="HTH_30"/>
    <property type="match status" value="1"/>
</dbReference>
<dbReference type="AlphaFoldDB" id="A0A372LDY0"/>
<comment type="caution">
    <text evidence="2">The sequence shown here is derived from an EMBL/GenBank/DDBJ whole genome shotgun (WGS) entry which is preliminary data.</text>
</comment>
<dbReference type="InterPro" id="IPR042070">
    <property type="entry name" value="PucR_C-HTH_sf"/>
</dbReference>
<evidence type="ECO:0000313" key="3">
    <source>
        <dbReference type="Proteomes" id="UP000264541"/>
    </source>
</evidence>
<proteinExistence type="predicted"/>
<dbReference type="InterPro" id="IPR051448">
    <property type="entry name" value="CdaR-like_regulators"/>
</dbReference>
<dbReference type="EMBL" id="QVTE01000056">
    <property type="protein sequence ID" value="RFU64444.1"/>
    <property type="molecule type" value="Genomic_DNA"/>
</dbReference>
<evidence type="ECO:0000313" key="2">
    <source>
        <dbReference type="EMBL" id="RFU64444.1"/>
    </source>
</evidence>
<feature type="domain" description="PucR C-terminal helix-turn-helix" evidence="1">
    <location>
        <begin position="236"/>
        <end position="292"/>
    </location>
</feature>
<dbReference type="Proteomes" id="UP000264541">
    <property type="component" value="Unassembled WGS sequence"/>
</dbReference>
<dbReference type="PANTHER" id="PTHR33744">
    <property type="entry name" value="CARBOHYDRATE DIACID REGULATOR"/>
    <property type="match status" value="1"/>
</dbReference>
<evidence type="ECO:0000259" key="1">
    <source>
        <dbReference type="Pfam" id="PF13556"/>
    </source>
</evidence>
<dbReference type="Gene3D" id="1.10.10.2840">
    <property type="entry name" value="PucR C-terminal helix-turn-helix domain"/>
    <property type="match status" value="1"/>
</dbReference>
<reference evidence="2 3" key="1">
    <citation type="submission" date="2018-08" db="EMBL/GenBank/DDBJ databases">
        <title>Bacillus chawlae sp. nov., Bacillus glennii sp. nov., and Bacillus saganii sp. nov. Isolated from the Vehicle Assembly Building at Kennedy Space Center where the Viking Spacecraft were Assembled.</title>
        <authorList>
            <person name="Seuylemezian A."/>
            <person name="Vaishampayan P."/>
        </authorList>
    </citation>
    <scope>NUCLEOTIDE SEQUENCE [LARGE SCALE GENOMIC DNA]</scope>
    <source>
        <strain evidence="2 3">V47-23a</strain>
    </source>
</reference>
<organism evidence="2 3">
    <name type="scientific">Peribacillus saganii</name>
    <dbReference type="NCBI Taxonomy" id="2303992"/>
    <lineage>
        <taxon>Bacteria</taxon>
        <taxon>Bacillati</taxon>
        <taxon>Bacillota</taxon>
        <taxon>Bacilli</taxon>
        <taxon>Bacillales</taxon>
        <taxon>Bacillaceae</taxon>
        <taxon>Peribacillus</taxon>
    </lineage>
</organism>
<sequence length="298" mass="34118">MDMFAKLRHKYPGAISGRSETVRGTEYLWIQDDSGQILGIPSKQITKEEAGLLLTLFTVPTEANFNLSHSQRLWHAYLHDEACLPVTSWQMIRFIHLHLSNDDFSLSDFEEAITSLVSDDSILVWTDSMRGVLIQHLSEDSLGTSELFQLLDTLESDFYVRLRLFSGTSHYVENSLRQHFDYEREIFETCAGKLPSAKILDLPRAFPYMLSMGIPENIKVWYINVLIGRVLDDDELISTVKTYIECGSNASHAAKQLYIHRNSLQYRIDKFTERTGLDIRSFDHALTAYLLILISSAV</sequence>
<dbReference type="InterPro" id="IPR009057">
    <property type="entry name" value="Homeodomain-like_sf"/>
</dbReference>
<dbReference type="PANTHER" id="PTHR33744:SF15">
    <property type="entry name" value="CARBOHYDRATE DIACID REGULATOR"/>
    <property type="match status" value="1"/>
</dbReference>
<protein>
    <recommendedName>
        <fullName evidence="1">PucR C-terminal helix-turn-helix domain-containing protein</fullName>
    </recommendedName>
</protein>
<accession>A0A372LDY0</accession>
<gene>
    <name evidence="2" type="ORF">D0469_18930</name>
</gene>